<feature type="transmembrane region" description="Helical" evidence="2">
    <location>
        <begin position="227"/>
        <end position="250"/>
    </location>
</feature>
<evidence type="ECO:0000313" key="4">
    <source>
        <dbReference type="Proteomes" id="UP001498476"/>
    </source>
</evidence>
<evidence type="ECO:0000256" key="2">
    <source>
        <dbReference type="SAM" id="Phobius"/>
    </source>
</evidence>
<evidence type="ECO:0000313" key="3">
    <source>
        <dbReference type="EMBL" id="KAK7424672.1"/>
    </source>
</evidence>
<evidence type="ECO:0000256" key="1">
    <source>
        <dbReference type="SAM" id="MobiDB-lite"/>
    </source>
</evidence>
<comment type="caution">
    <text evidence="3">The sequence shown here is derived from an EMBL/GenBank/DDBJ whole genome shotgun (WGS) entry which is preliminary data.</text>
</comment>
<keyword evidence="2" id="KW-0472">Membrane</keyword>
<feature type="transmembrane region" description="Helical" evidence="2">
    <location>
        <begin position="12"/>
        <end position="35"/>
    </location>
</feature>
<feature type="transmembrane region" description="Helical" evidence="2">
    <location>
        <begin position="47"/>
        <end position="69"/>
    </location>
</feature>
<keyword evidence="4" id="KW-1185">Reference proteome</keyword>
<feature type="transmembrane region" description="Helical" evidence="2">
    <location>
        <begin position="143"/>
        <end position="162"/>
    </location>
</feature>
<reference evidence="3 4" key="1">
    <citation type="journal article" date="2025" name="Microbiol. Resour. Announc.">
        <title>Draft genome sequences for Neonectria magnoliae and Neonectria punicea, canker pathogens of Liriodendron tulipifera and Acer saccharum in West Virginia.</title>
        <authorList>
            <person name="Petronek H.M."/>
            <person name="Kasson M.T."/>
            <person name="Metheny A.M."/>
            <person name="Stauder C.M."/>
            <person name="Lovett B."/>
            <person name="Lynch S.C."/>
            <person name="Garnas J.R."/>
            <person name="Kasson L.R."/>
            <person name="Stajich J.E."/>
        </authorList>
    </citation>
    <scope>NUCLEOTIDE SEQUENCE [LARGE SCALE GENOMIC DNA]</scope>
    <source>
        <strain evidence="3 4">NRRL 64653</strain>
    </source>
</reference>
<keyword evidence="2" id="KW-0812">Transmembrane</keyword>
<gene>
    <name evidence="3" type="ORF">QQX98_000248</name>
</gene>
<protein>
    <submittedName>
        <fullName evidence="3">Uncharacterized protein</fullName>
    </submittedName>
</protein>
<name>A0ABR1HUN8_9HYPO</name>
<dbReference type="Proteomes" id="UP001498476">
    <property type="component" value="Unassembled WGS sequence"/>
</dbReference>
<feature type="region of interest" description="Disordered" evidence="1">
    <location>
        <begin position="372"/>
        <end position="430"/>
    </location>
</feature>
<feature type="region of interest" description="Disordered" evidence="1">
    <location>
        <begin position="337"/>
        <end position="357"/>
    </location>
</feature>
<feature type="transmembrane region" description="Helical" evidence="2">
    <location>
        <begin position="113"/>
        <end position="131"/>
    </location>
</feature>
<proteinExistence type="predicted"/>
<feature type="transmembrane region" description="Helical" evidence="2">
    <location>
        <begin position="197"/>
        <end position="215"/>
    </location>
</feature>
<feature type="compositionally biased region" description="Low complexity" evidence="1">
    <location>
        <begin position="337"/>
        <end position="352"/>
    </location>
</feature>
<feature type="compositionally biased region" description="Low complexity" evidence="1">
    <location>
        <begin position="417"/>
        <end position="430"/>
    </location>
</feature>
<feature type="compositionally biased region" description="Low complexity" evidence="1">
    <location>
        <begin position="372"/>
        <end position="397"/>
    </location>
</feature>
<keyword evidence="2" id="KW-1133">Transmembrane helix</keyword>
<organism evidence="3 4">
    <name type="scientific">Neonectria punicea</name>
    <dbReference type="NCBI Taxonomy" id="979145"/>
    <lineage>
        <taxon>Eukaryota</taxon>
        <taxon>Fungi</taxon>
        <taxon>Dikarya</taxon>
        <taxon>Ascomycota</taxon>
        <taxon>Pezizomycotina</taxon>
        <taxon>Sordariomycetes</taxon>
        <taxon>Hypocreomycetidae</taxon>
        <taxon>Hypocreales</taxon>
        <taxon>Nectriaceae</taxon>
        <taxon>Neonectria</taxon>
    </lineage>
</organism>
<dbReference type="EMBL" id="JAZAVJ010000003">
    <property type="protein sequence ID" value="KAK7424672.1"/>
    <property type="molecule type" value="Genomic_DNA"/>
</dbReference>
<accession>A0ABR1HUN8</accession>
<sequence>MGLFEFERYYVAHAALMFLTFVPCLIVFFCSLCLARRRMDPARTAFTYLKAALACLSISIFLDTCAYGLTLARSRLLYGDDYYYAGSDVIRAIALAQSSTFAVAQLFEAFTDIFVFLTLLRLTTGILIVQSGNPVTRDKILKFASYGIAALLAILAIAKFGLRLHFATVLADGDEDLSYSEIDKLEKQFNSSRQIDFSFRVLVLVLAVAIVARSIMVKIQTQTDPRLTLASNISIACAGLWLLRTVYEVASMASTVDLKDSRDDPEYKNYFYVIDVIFGVWPQFILLCLVFFLGHKKRNGLWSSEQPFMMVNPGAQQTSWGPGHNGYNVAQNVAPPMVQQQPPQQQGWVQNAPPQQQQSTYYVPPKQYAVSPQQDTYPQYPPQQQQQQQNLQSPISQTRSPPPHEETMGLNHQADGTPPQTTPQTYYEKA</sequence>
<feature type="transmembrane region" description="Helical" evidence="2">
    <location>
        <begin position="270"/>
        <end position="293"/>
    </location>
</feature>